<keyword evidence="12" id="KW-0067">ATP-binding</keyword>
<evidence type="ECO:0000256" key="15">
    <source>
        <dbReference type="ARBA" id="ARBA00038036"/>
    </source>
</evidence>
<keyword evidence="13" id="KW-0630">Potassium</keyword>
<protein>
    <recommendedName>
        <fullName evidence="16">Type III pantothenate kinase</fullName>
        <ecNumber evidence="7">2.7.1.33</ecNumber>
    </recommendedName>
</protein>
<evidence type="ECO:0000256" key="5">
    <source>
        <dbReference type="ARBA" id="ARBA00005225"/>
    </source>
</evidence>
<dbReference type="RefSeq" id="WP_089182292.1">
    <property type="nucleotide sequence ID" value="NZ_CP043427.1"/>
</dbReference>
<gene>
    <name evidence="17" type="primary">coaX</name>
    <name evidence="17" type="ORF">NCTC12475_01805</name>
</gene>
<dbReference type="EMBL" id="UFVD01000001">
    <property type="protein sequence ID" value="SUX11576.1"/>
    <property type="molecule type" value="Genomic_DNA"/>
</dbReference>
<keyword evidence="11 17" id="KW-0418">Kinase</keyword>
<comment type="subunit">
    <text evidence="6">Homodimer.</text>
</comment>
<comment type="catalytic activity">
    <reaction evidence="1">
        <text>(R)-pantothenate + ATP = (R)-4'-phosphopantothenate + ADP + H(+)</text>
        <dbReference type="Rhea" id="RHEA:16373"/>
        <dbReference type="ChEBI" id="CHEBI:10986"/>
        <dbReference type="ChEBI" id="CHEBI:15378"/>
        <dbReference type="ChEBI" id="CHEBI:29032"/>
        <dbReference type="ChEBI" id="CHEBI:30616"/>
        <dbReference type="ChEBI" id="CHEBI:456216"/>
        <dbReference type="EC" id="2.7.1.33"/>
    </reaction>
</comment>
<dbReference type="GO" id="GO:0004594">
    <property type="term" value="F:pantothenate kinase activity"/>
    <property type="evidence" value="ECO:0007669"/>
    <property type="project" value="UniProtKB-EC"/>
</dbReference>
<dbReference type="Pfam" id="PF03309">
    <property type="entry name" value="Pan_kinase"/>
    <property type="match status" value="1"/>
</dbReference>
<evidence type="ECO:0000256" key="7">
    <source>
        <dbReference type="ARBA" id="ARBA00012102"/>
    </source>
</evidence>
<evidence type="ECO:0000313" key="17">
    <source>
        <dbReference type="EMBL" id="SUX11576.1"/>
    </source>
</evidence>
<dbReference type="Gene3D" id="3.30.420.40">
    <property type="match status" value="2"/>
</dbReference>
<evidence type="ECO:0000256" key="14">
    <source>
        <dbReference type="ARBA" id="ARBA00022993"/>
    </source>
</evidence>
<dbReference type="STRING" id="32024.GCA_000788295_00470"/>
<evidence type="ECO:0000256" key="2">
    <source>
        <dbReference type="ARBA" id="ARBA00001958"/>
    </source>
</evidence>
<evidence type="ECO:0000313" key="18">
    <source>
        <dbReference type="Proteomes" id="UP000254920"/>
    </source>
</evidence>
<organism evidence="17 18">
    <name type="scientific">Campylobacter sputorum subsp. sputorum</name>
    <dbReference type="NCBI Taxonomy" id="32024"/>
    <lineage>
        <taxon>Bacteria</taxon>
        <taxon>Pseudomonadati</taxon>
        <taxon>Campylobacterota</taxon>
        <taxon>Epsilonproteobacteria</taxon>
        <taxon>Campylobacterales</taxon>
        <taxon>Campylobacteraceae</taxon>
        <taxon>Campylobacter</taxon>
    </lineage>
</organism>
<dbReference type="GO" id="GO:0005524">
    <property type="term" value="F:ATP binding"/>
    <property type="evidence" value="ECO:0007669"/>
    <property type="project" value="UniProtKB-KW"/>
</dbReference>
<dbReference type="InterPro" id="IPR004619">
    <property type="entry name" value="Type_III_PanK"/>
</dbReference>
<dbReference type="GeneID" id="93090443"/>
<dbReference type="NCBIfam" id="NF009872">
    <property type="entry name" value="PRK13333.1"/>
    <property type="match status" value="1"/>
</dbReference>
<dbReference type="PANTHER" id="PTHR34265">
    <property type="entry name" value="TYPE III PANTOTHENATE KINASE"/>
    <property type="match status" value="1"/>
</dbReference>
<sequence length="206" mass="22672">MLLCNVGNTNANFFDDGKISSMDIANFMSYVPKEKVYIINVNESVKDKISSNSNFIDLEPYFELECDYVGLGVDRIANCYAISDGAIVDAGSAITIDIMYQGVHLGGTILPGLSFLQKAYSSISPRLNVGLNTQISLDSFPQNTLNAVSYGTILPIVLIVEYMSKGKKIFFTGGDGEFFIKFFDKAIYDKTASFRGMLKIIKEKGL</sequence>
<comment type="subcellular location">
    <subcellularLocation>
        <location evidence="4">Cytoplasm</location>
    </subcellularLocation>
</comment>
<evidence type="ECO:0000256" key="16">
    <source>
        <dbReference type="ARBA" id="ARBA00040883"/>
    </source>
</evidence>
<evidence type="ECO:0000256" key="6">
    <source>
        <dbReference type="ARBA" id="ARBA00011738"/>
    </source>
</evidence>
<dbReference type="GO" id="GO:0005737">
    <property type="term" value="C:cytoplasm"/>
    <property type="evidence" value="ECO:0007669"/>
    <property type="project" value="UniProtKB-SubCell"/>
</dbReference>
<dbReference type="AlphaFoldDB" id="A0A381DLN6"/>
<dbReference type="UniPathway" id="UPA00241">
    <property type="reaction ID" value="UER00352"/>
</dbReference>
<comment type="cofactor">
    <cofactor evidence="2">
        <name>K(+)</name>
        <dbReference type="ChEBI" id="CHEBI:29103"/>
    </cofactor>
</comment>
<keyword evidence="8" id="KW-0963">Cytoplasm</keyword>
<proteinExistence type="inferred from homology"/>
<evidence type="ECO:0000256" key="11">
    <source>
        <dbReference type="ARBA" id="ARBA00022777"/>
    </source>
</evidence>
<evidence type="ECO:0000256" key="1">
    <source>
        <dbReference type="ARBA" id="ARBA00001206"/>
    </source>
</evidence>
<keyword evidence="14" id="KW-0173">Coenzyme A biosynthesis</keyword>
<dbReference type="PANTHER" id="PTHR34265:SF1">
    <property type="entry name" value="TYPE III PANTOTHENATE KINASE"/>
    <property type="match status" value="1"/>
</dbReference>
<name>A0A381DLN6_9BACT</name>
<dbReference type="EC" id="2.7.1.33" evidence="7"/>
<evidence type="ECO:0000256" key="8">
    <source>
        <dbReference type="ARBA" id="ARBA00022490"/>
    </source>
</evidence>
<evidence type="ECO:0000256" key="3">
    <source>
        <dbReference type="ARBA" id="ARBA00001972"/>
    </source>
</evidence>
<keyword evidence="18" id="KW-1185">Reference proteome</keyword>
<dbReference type="Proteomes" id="UP000254920">
    <property type="component" value="Unassembled WGS sequence"/>
</dbReference>
<evidence type="ECO:0000256" key="4">
    <source>
        <dbReference type="ARBA" id="ARBA00004496"/>
    </source>
</evidence>
<accession>A0A381DLN6</accession>
<evidence type="ECO:0000256" key="9">
    <source>
        <dbReference type="ARBA" id="ARBA00022679"/>
    </source>
</evidence>
<dbReference type="SUPFAM" id="SSF53067">
    <property type="entry name" value="Actin-like ATPase domain"/>
    <property type="match status" value="2"/>
</dbReference>
<keyword evidence="10" id="KW-0547">Nucleotide-binding</keyword>
<reference evidence="17 18" key="1">
    <citation type="submission" date="2018-06" db="EMBL/GenBank/DDBJ databases">
        <authorList>
            <consortium name="Pathogen Informatics"/>
            <person name="Doyle S."/>
        </authorList>
    </citation>
    <scope>NUCLEOTIDE SEQUENCE [LARGE SCALE GENOMIC DNA]</scope>
    <source>
        <strain evidence="17 18">NCTC12475</strain>
    </source>
</reference>
<evidence type="ECO:0000256" key="10">
    <source>
        <dbReference type="ARBA" id="ARBA00022741"/>
    </source>
</evidence>
<dbReference type="GO" id="GO:0015937">
    <property type="term" value="P:coenzyme A biosynthetic process"/>
    <property type="evidence" value="ECO:0007669"/>
    <property type="project" value="UniProtKB-UniPathway"/>
</dbReference>
<evidence type="ECO:0000256" key="12">
    <source>
        <dbReference type="ARBA" id="ARBA00022840"/>
    </source>
</evidence>
<evidence type="ECO:0000256" key="13">
    <source>
        <dbReference type="ARBA" id="ARBA00022958"/>
    </source>
</evidence>
<comment type="pathway">
    <text evidence="5">Cofactor biosynthesis; coenzyme A biosynthesis; CoA from (R)-pantothenate: step 1/5.</text>
</comment>
<keyword evidence="9 17" id="KW-0808">Transferase</keyword>
<comment type="similarity">
    <text evidence="15">Belongs to the type III pantothenate kinase family.</text>
</comment>
<dbReference type="NCBIfam" id="TIGR00671">
    <property type="entry name" value="baf"/>
    <property type="match status" value="1"/>
</dbReference>
<dbReference type="OrthoDB" id="5347692at2"/>
<comment type="cofactor">
    <cofactor evidence="3">
        <name>NH4(+)</name>
        <dbReference type="ChEBI" id="CHEBI:28938"/>
    </cofactor>
</comment>
<dbReference type="InterPro" id="IPR043129">
    <property type="entry name" value="ATPase_NBD"/>
</dbReference>